<dbReference type="SMART" id="SM00244">
    <property type="entry name" value="PHB"/>
    <property type="match status" value="1"/>
</dbReference>
<dbReference type="InterPro" id="IPR000163">
    <property type="entry name" value="Prohibitin"/>
</dbReference>
<dbReference type="EMBL" id="HBHK01006712">
    <property type="protein sequence ID" value="CAD9672791.1"/>
    <property type="molecule type" value="Transcribed_RNA"/>
</dbReference>
<dbReference type="PANTHER" id="PTHR23222:SF1">
    <property type="entry name" value="PROHIBITIN-2"/>
    <property type="match status" value="1"/>
</dbReference>
<keyword evidence="5 6" id="KW-0472">Membrane</keyword>
<feature type="domain" description="Band 7" evidence="7">
    <location>
        <begin position="46"/>
        <end position="207"/>
    </location>
</feature>
<comment type="subcellular location">
    <subcellularLocation>
        <location evidence="1 6">Mitochondrion inner membrane</location>
    </subcellularLocation>
</comment>
<keyword evidence="6" id="KW-1133">Transmembrane helix</keyword>
<protein>
    <recommendedName>
        <fullName evidence="6">Prohibitin</fullName>
    </recommendedName>
</protein>
<dbReference type="AlphaFoldDB" id="A0A7S2RJA4"/>
<organism evidence="8">
    <name type="scientific">Mucochytrium quahogii</name>
    <dbReference type="NCBI Taxonomy" id="96639"/>
    <lineage>
        <taxon>Eukaryota</taxon>
        <taxon>Sar</taxon>
        <taxon>Stramenopiles</taxon>
        <taxon>Bigyra</taxon>
        <taxon>Labyrinthulomycetes</taxon>
        <taxon>Thraustochytrida</taxon>
        <taxon>Thraustochytriidae</taxon>
        <taxon>Mucochytrium</taxon>
    </lineage>
</organism>
<name>A0A7S2RJA4_9STRA</name>
<evidence type="ECO:0000256" key="5">
    <source>
        <dbReference type="ARBA" id="ARBA00023136"/>
    </source>
</evidence>
<dbReference type="Pfam" id="PF01145">
    <property type="entry name" value="Band_7"/>
    <property type="match status" value="1"/>
</dbReference>
<keyword evidence="3 6" id="KW-0999">Mitochondrion inner membrane</keyword>
<keyword evidence="4" id="KW-0496">Mitochondrion</keyword>
<dbReference type="CDD" id="cd03401">
    <property type="entry name" value="SPFH_prohibitin"/>
    <property type="match status" value="1"/>
</dbReference>
<evidence type="ECO:0000313" key="8">
    <source>
        <dbReference type="EMBL" id="CAD9672791.1"/>
    </source>
</evidence>
<sequence>MADRAKETMEKMKNIKMPSGGGGPAIRGAAAFVLGGGALAYLGYNALFDVPGGHRSVMFNRFTGLKTSVLGEGLHARIPWFEYPTIYDIRTRPRNIASLTGSRDLQMVNISVRVLHKPDASRLPEIHRLLGPDYDEKVLPSIVNEVCKQVVAQFNASQLITQREQVSQLIRRNLMVRAQHFNVLLEDVSITELRFGREYSSAVERKQVAQQDAERAKFMVDKALQDKRSIIIKAQGEAKSAELVGQAIKQNPGFIELRRIDAAKEVATTVSRSANRAFLDSGNLMLTMAPEVNK</sequence>
<evidence type="ECO:0000259" key="7">
    <source>
        <dbReference type="SMART" id="SM00244"/>
    </source>
</evidence>
<dbReference type="InterPro" id="IPR001107">
    <property type="entry name" value="Band_7"/>
</dbReference>
<comment type="similarity">
    <text evidence="2 6">Belongs to the prohibitin family.</text>
</comment>
<dbReference type="InterPro" id="IPR036013">
    <property type="entry name" value="Band_7/SPFH_dom_sf"/>
</dbReference>
<evidence type="ECO:0000256" key="3">
    <source>
        <dbReference type="ARBA" id="ARBA00022792"/>
    </source>
</evidence>
<dbReference type="SUPFAM" id="SSF117892">
    <property type="entry name" value="Band 7/SPFH domain"/>
    <property type="match status" value="1"/>
</dbReference>
<gene>
    <name evidence="8" type="ORF">QSP1433_LOCUS4072</name>
</gene>
<evidence type="ECO:0000256" key="1">
    <source>
        <dbReference type="ARBA" id="ARBA00004273"/>
    </source>
</evidence>
<keyword evidence="6" id="KW-0812">Transmembrane</keyword>
<dbReference type="GO" id="GO:0005743">
    <property type="term" value="C:mitochondrial inner membrane"/>
    <property type="evidence" value="ECO:0007669"/>
    <property type="project" value="UniProtKB-SubCell"/>
</dbReference>
<accession>A0A7S2RJA4</accession>
<feature type="transmembrane region" description="Helical" evidence="6">
    <location>
        <begin position="21"/>
        <end position="44"/>
    </location>
</feature>
<evidence type="ECO:0000256" key="6">
    <source>
        <dbReference type="RuleBase" id="RU366048"/>
    </source>
</evidence>
<dbReference type="FunFam" id="3.30.479.30:FF:000001">
    <property type="entry name" value="Prohibitin 2"/>
    <property type="match status" value="1"/>
</dbReference>
<evidence type="ECO:0000256" key="4">
    <source>
        <dbReference type="ARBA" id="ARBA00023128"/>
    </source>
</evidence>
<dbReference type="Gene3D" id="3.30.479.30">
    <property type="entry name" value="Band 7 domain"/>
    <property type="match status" value="1"/>
</dbReference>
<evidence type="ECO:0000256" key="2">
    <source>
        <dbReference type="ARBA" id="ARBA00009658"/>
    </source>
</evidence>
<reference evidence="8" key="1">
    <citation type="submission" date="2021-01" db="EMBL/GenBank/DDBJ databases">
        <authorList>
            <person name="Corre E."/>
            <person name="Pelletier E."/>
            <person name="Niang G."/>
            <person name="Scheremetjew M."/>
            <person name="Finn R."/>
            <person name="Kale V."/>
            <person name="Holt S."/>
            <person name="Cochrane G."/>
            <person name="Meng A."/>
            <person name="Brown T."/>
            <person name="Cohen L."/>
        </authorList>
    </citation>
    <scope>NUCLEOTIDE SEQUENCE</scope>
    <source>
        <strain evidence="8">NY070348D</strain>
    </source>
</reference>
<dbReference type="PANTHER" id="PTHR23222">
    <property type="entry name" value="PROHIBITIN"/>
    <property type="match status" value="1"/>
</dbReference>
<proteinExistence type="inferred from homology"/>
<dbReference type="GO" id="GO:0007005">
    <property type="term" value="P:mitochondrion organization"/>
    <property type="evidence" value="ECO:0007669"/>
    <property type="project" value="TreeGrafter"/>
</dbReference>
<dbReference type="PRINTS" id="PR00679">
    <property type="entry name" value="PROHIBITIN"/>
</dbReference>